<dbReference type="NCBIfam" id="TIGR02578">
    <property type="entry name" value="cas_TM1811_Csm1"/>
    <property type="match status" value="1"/>
</dbReference>
<dbReference type="PANTHER" id="PTHR36528">
    <property type="entry name" value="CRISPR SYSTEM SINGLE-STRAND-SPECIFIC DEOXYRIBONUCLEASE CAS10/CSM1 (SUBTYPE III-A)"/>
    <property type="match status" value="1"/>
</dbReference>
<dbReference type="InterPro" id="IPR013408">
    <property type="entry name" value="Cas10/Csm1"/>
</dbReference>
<dbReference type="SUPFAM" id="SSF109604">
    <property type="entry name" value="HD-domain/PDEase-like"/>
    <property type="match status" value="1"/>
</dbReference>
<name>A0ABT2ELB3_9BACT</name>
<evidence type="ECO:0000313" key="15">
    <source>
        <dbReference type="Proteomes" id="UP001204798"/>
    </source>
</evidence>
<dbReference type="InterPro" id="IPR041062">
    <property type="entry name" value="Csm1_B"/>
</dbReference>
<comment type="cofactor">
    <cofactor evidence="1">
        <name>a divalent metal cation</name>
        <dbReference type="ChEBI" id="CHEBI:60240"/>
    </cofactor>
</comment>
<dbReference type="EMBL" id="JANUCP010000002">
    <property type="protein sequence ID" value="MCS3918738.1"/>
    <property type="molecule type" value="Genomic_DNA"/>
</dbReference>
<dbReference type="Proteomes" id="UP001204798">
    <property type="component" value="Unassembled WGS sequence"/>
</dbReference>
<protein>
    <recommendedName>
        <fullName evidence="3">CRISPR system single-strand-specific deoxyribonuclease Cas10/Csm1 (subtype III-A)</fullName>
    </recommendedName>
    <alternativeName>
        <fullName evidence="12">Cyclic oligoadenylate synthase</fullName>
    </alternativeName>
</protein>
<evidence type="ECO:0000256" key="2">
    <source>
        <dbReference type="ARBA" id="ARBA00005700"/>
    </source>
</evidence>
<comment type="caution">
    <text evidence="14">The sequence shown here is derived from an EMBL/GenBank/DDBJ whole genome shotgun (WGS) entry which is preliminary data.</text>
</comment>
<evidence type="ECO:0000256" key="5">
    <source>
        <dbReference type="ARBA" id="ARBA00022722"/>
    </source>
</evidence>
<evidence type="ECO:0000256" key="10">
    <source>
        <dbReference type="ARBA" id="ARBA00022840"/>
    </source>
</evidence>
<keyword evidence="6" id="KW-0547">Nucleotide-binding</keyword>
<dbReference type="Pfam" id="PF18211">
    <property type="entry name" value="Csm1_B"/>
    <property type="match status" value="1"/>
</dbReference>
<feature type="domain" description="GGDEF" evidence="13">
    <location>
        <begin position="571"/>
        <end position="733"/>
    </location>
</feature>
<evidence type="ECO:0000313" key="14">
    <source>
        <dbReference type="EMBL" id="MCS3918738.1"/>
    </source>
</evidence>
<keyword evidence="7" id="KW-0255">Endonuclease</keyword>
<dbReference type="InterPro" id="IPR043128">
    <property type="entry name" value="Rev_trsase/Diguanyl_cyclase"/>
</dbReference>
<dbReference type="InterPro" id="IPR054767">
    <property type="entry name" value="Cas10-Cmr2_palm2"/>
</dbReference>
<evidence type="ECO:0000256" key="8">
    <source>
        <dbReference type="ARBA" id="ARBA00022801"/>
    </source>
</evidence>
<evidence type="ECO:0000256" key="3">
    <source>
        <dbReference type="ARBA" id="ARBA00014333"/>
    </source>
</evidence>
<dbReference type="InterPro" id="IPR006674">
    <property type="entry name" value="HD_domain"/>
</dbReference>
<keyword evidence="8" id="KW-0378">Hydrolase</keyword>
<evidence type="ECO:0000256" key="11">
    <source>
        <dbReference type="ARBA" id="ARBA00023118"/>
    </source>
</evidence>
<evidence type="ECO:0000256" key="7">
    <source>
        <dbReference type="ARBA" id="ARBA00022759"/>
    </source>
</evidence>
<dbReference type="InterPro" id="IPR052117">
    <property type="entry name" value="Cas10/Csm1_subtype-III-A"/>
</dbReference>
<proteinExistence type="inferred from homology"/>
<evidence type="ECO:0000256" key="1">
    <source>
        <dbReference type="ARBA" id="ARBA00001968"/>
    </source>
</evidence>
<dbReference type="Gene3D" id="3.30.70.270">
    <property type="match status" value="1"/>
</dbReference>
<evidence type="ECO:0000256" key="6">
    <source>
        <dbReference type="ARBA" id="ARBA00022741"/>
    </source>
</evidence>
<keyword evidence="9" id="KW-0269">Exonuclease</keyword>
<dbReference type="Pfam" id="PF01966">
    <property type="entry name" value="HD"/>
    <property type="match status" value="1"/>
</dbReference>
<evidence type="ECO:0000256" key="12">
    <source>
        <dbReference type="ARBA" id="ARBA00032922"/>
    </source>
</evidence>
<dbReference type="InterPro" id="IPR000160">
    <property type="entry name" value="GGDEF_dom"/>
</dbReference>
<dbReference type="RefSeq" id="WP_259094771.1">
    <property type="nucleotide sequence ID" value="NZ_CP130454.1"/>
</dbReference>
<evidence type="ECO:0000256" key="9">
    <source>
        <dbReference type="ARBA" id="ARBA00022839"/>
    </source>
</evidence>
<sequence>MRNLVLESQLVALSGLLHDIGKFSQRVGNEQRWRHDAFTETFLHAFSEKLGEAADQIIRLAASPHRQVTDRESLCIKIADWLASAERQRKVQPQIAPERTALIAISSQVQLAEPFQSPVYVPLSPLTLTEGDFFPTEQSQVRPDDYRKAWDEFAKVLRDLPSPVPFRTWLTLLQVFTHAIPSATPWEQEPERRTVPDISLFHHARLTAAIAACLAATSEDDLPTDDLLRLRDLLGKFEEPDFPEQLERNSVSQKPLCLLVRGDVAGIQSWLYRIARAEGEEHRRTAKRLRGRSFYLVLLTQAIAEWLCRKAQVPPCNIIFCGGGVFDVLLPVSVEGQIKEWRKELDDWLLREFHGDLQINMAWVSLSAADFYDFGSVSQRITAELERNKTKVLTERLDSSGFWFREVADICRYCDTTPFADPTQPCEQCKQQEKLGDALRKADEANYLVWAWDDATKAVGKVVQDAINLSGLSCCVAVVSEGDAKRIVEAWDGKGDLVIAKRNDPHDWWRPLTWDRSKPVQATIWWAASDAPVAKKRWQAPTKRADEKDAIVHEGEALDFDEIAGLSEGSPLLGILRMDVDNLGAIFAVGVEPPSPSRIAELSGRMDIFFSGWLRKRCHLLTQEWQRKLPDKDSRKDPDEDSQKGLVDNAFYLVYAGGDDLMVIGPWNLTLCLAWHIHHDFTRYCGRNPNMTISAGVIFVKPKFPIHRFAVLSGEALEQAKNAGRNRITAFGVTVGWDEFKKALEFGYELRRSVESREMPRTLLHFLLHLYRTHVREDGEDPMWAPLLHYTLARRLKPEVIEQLKLLERIPDFIRNRSLPIALGYAILATRERIREEVRS</sequence>
<keyword evidence="5" id="KW-0540">Nuclease</keyword>
<dbReference type="PROSITE" id="PS50887">
    <property type="entry name" value="GGDEF"/>
    <property type="match status" value="1"/>
</dbReference>
<gene>
    <name evidence="14" type="ORF">M2350_001138</name>
</gene>
<evidence type="ECO:0000256" key="4">
    <source>
        <dbReference type="ARBA" id="ARBA00022679"/>
    </source>
</evidence>
<keyword evidence="4" id="KW-0808">Transferase</keyword>
<evidence type="ECO:0000259" key="13">
    <source>
        <dbReference type="PROSITE" id="PS50887"/>
    </source>
</evidence>
<dbReference type="PANTHER" id="PTHR36528:SF1">
    <property type="entry name" value="CRISPR SYSTEM SINGLE-STRAND-SPECIFIC DEOXYRIBONUCLEASE CAS10_CSM1 (SUBTYPE III-A)"/>
    <property type="match status" value="1"/>
</dbReference>
<keyword evidence="11" id="KW-0051">Antiviral defense</keyword>
<keyword evidence="15" id="KW-1185">Reference proteome</keyword>
<accession>A0ABT2ELB3</accession>
<reference evidence="14 15" key="1">
    <citation type="submission" date="2022-08" db="EMBL/GenBank/DDBJ databases">
        <title>Bacterial and archaeal communities from various locations to study Microbial Dark Matter (Phase II).</title>
        <authorList>
            <person name="Stepanauskas R."/>
        </authorList>
    </citation>
    <scope>NUCLEOTIDE SEQUENCE [LARGE SCALE GENOMIC DNA]</scope>
    <source>
        <strain evidence="14 15">PD1</strain>
    </source>
</reference>
<organism evidence="14 15">
    <name type="scientific">Candidatus Fervidibacter sacchari</name>
    <dbReference type="NCBI Taxonomy" id="1448929"/>
    <lineage>
        <taxon>Bacteria</taxon>
        <taxon>Candidatus Fervidibacterota</taxon>
        <taxon>Candidatus Fervidibacter</taxon>
    </lineage>
</organism>
<dbReference type="Pfam" id="PF22335">
    <property type="entry name" value="Cas10-Cmr2_palm2"/>
    <property type="match status" value="1"/>
</dbReference>
<keyword evidence="10" id="KW-0067">ATP-binding</keyword>
<comment type="similarity">
    <text evidence="2">Belongs to the CRISPR-associated Cas10/Csm1 family.</text>
</comment>